<dbReference type="SFLD" id="SFLDS00029">
    <property type="entry name" value="Radical_SAM"/>
    <property type="match status" value="1"/>
</dbReference>
<dbReference type="GO" id="GO:0051536">
    <property type="term" value="F:iron-sulfur cluster binding"/>
    <property type="evidence" value="ECO:0007669"/>
    <property type="project" value="UniProtKB-KW"/>
</dbReference>
<dbReference type="KEGG" id="euz:DVS28_a1522"/>
<evidence type="ECO:0000256" key="3">
    <source>
        <dbReference type="ARBA" id="ARBA00023014"/>
    </source>
</evidence>
<accession>A0A346XVG8</accession>
<keyword evidence="3" id="KW-0411">Iron-sulfur</keyword>
<dbReference type="Gene3D" id="3.80.30.30">
    <property type="match status" value="1"/>
</dbReference>
<dbReference type="PROSITE" id="PS51918">
    <property type="entry name" value="RADICAL_SAM"/>
    <property type="match status" value="1"/>
</dbReference>
<keyword evidence="7" id="KW-1185">Reference proteome</keyword>
<feature type="compositionally biased region" description="Pro residues" evidence="4">
    <location>
        <begin position="353"/>
        <end position="364"/>
    </location>
</feature>
<dbReference type="InterPro" id="IPR040086">
    <property type="entry name" value="MJ0683-like"/>
</dbReference>
<dbReference type="GO" id="GO:0003824">
    <property type="term" value="F:catalytic activity"/>
    <property type="evidence" value="ECO:0007669"/>
    <property type="project" value="InterPro"/>
</dbReference>
<dbReference type="SUPFAM" id="SSF102114">
    <property type="entry name" value="Radical SAM enzymes"/>
    <property type="match status" value="1"/>
</dbReference>
<dbReference type="InterPro" id="IPR058240">
    <property type="entry name" value="rSAM_sf"/>
</dbReference>
<gene>
    <name evidence="6" type="ORF">DVS28_a1522</name>
</gene>
<feature type="compositionally biased region" description="Basic and acidic residues" evidence="4">
    <location>
        <begin position="318"/>
        <end position="342"/>
    </location>
</feature>
<evidence type="ECO:0000256" key="4">
    <source>
        <dbReference type="SAM" id="MobiDB-lite"/>
    </source>
</evidence>
<dbReference type="SFLD" id="SFLDG01084">
    <property type="entry name" value="Uncharacterised_Radical_SAM_Su"/>
    <property type="match status" value="1"/>
</dbReference>
<dbReference type="InterPro" id="IPR007197">
    <property type="entry name" value="rSAM"/>
</dbReference>
<evidence type="ECO:0000256" key="1">
    <source>
        <dbReference type="ARBA" id="ARBA00022723"/>
    </source>
</evidence>
<dbReference type="EMBL" id="CP031165">
    <property type="protein sequence ID" value="AXV06215.1"/>
    <property type="molecule type" value="Genomic_DNA"/>
</dbReference>
<keyword evidence="1" id="KW-0479">Metal-binding</keyword>
<feature type="region of interest" description="Disordered" evidence="4">
    <location>
        <begin position="318"/>
        <end position="373"/>
    </location>
</feature>
<name>A0A346XVG8_9ACTN</name>
<dbReference type="AlphaFoldDB" id="A0A346XVG8"/>
<evidence type="ECO:0000256" key="2">
    <source>
        <dbReference type="ARBA" id="ARBA00023004"/>
    </source>
</evidence>
<feature type="domain" description="Radical SAM core" evidence="5">
    <location>
        <begin position="54"/>
        <end position="296"/>
    </location>
</feature>
<dbReference type="OrthoDB" id="9785699at2"/>
<evidence type="ECO:0000313" key="7">
    <source>
        <dbReference type="Proteomes" id="UP000264006"/>
    </source>
</evidence>
<keyword evidence="2" id="KW-0408">Iron</keyword>
<sequence length="373" mass="40477">MRLLADLQRAPDAEVPPTIAPTLPVTRARTFDTPEFAGMTFLEVETRSALNKVSGMPFGWSINPYRGCQHACSYCLARPTHEYLNLSPTTDFDRTVVVKTNVAEVLRGELARSRWKGEHVAMGTNTDPYQRAEGRYRLMPDIIRALAQSWTPFSILTKGTLITRDLPVLVEAAARVPVSASLTIGTLDRPTWRTAEPGTPSPRARLDAVRALNDAGIPTRVMLAPIMPGINDDPEQLTAVARAAVAAGATHVTPIPLHLRPGVKAAFWPWLEATHPELVATYTELYGPPAAGRKGRATLPEDIVEAMLRTVRDARDAAWAERGNRPPEGSWPDRARPGEHVTGHAGRPSTNPAEPPGAEPPVAGPPAEQLSII</sequence>
<dbReference type="RefSeq" id="WP_114590904.1">
    <property type="nucleotide sequence ID" value="NZ_CP031165.1"/>
</dbReference>
<reference evidence="6 7" key="1">
    <citation type="submission" date="2018-09" db="EMBL/GenBank/DDBJ databases">
        <title>Complete genome sequence of Euzebya sp. DY32-46 isolated from seawater of Pacific Ocean.</title>
        <authorList>
            <person name="Xu L."/>
            <person name="Wu Y.-H."/>
            <person name="Xu X.-W."/>
        </authorList>
    </citation>
    <scope>NUCLEOTIDE SEQUENCE [LARGE SCALE GENOMIC DNA]</scope>
    <source>
        <strain evidence="6 7">DY32-46</strain>
    </source>
</reference>
<evidence type="ECO:0000313" key="6">
    <source>
        <dbReference type="EMBL" id="AXV06215.1"/>
    </source>
</evidence>
<dbReference type="PANTHER" id="PTHR43432">
    <property type="entry name" value="SLR0285 PROTEIN"/>
    <property type="match status" value="1"/>
</dbReference>
<proteinExistence type="predicted"/>
<protein>
    <submittedName>
        <fullName evidence="6">Radical SAM domain protein</fullName>
    </submittedName>
</protein>
<dbReference type="Proteomes" id="UP000264006">
    <property type="component" value="Chromosome"/>
</dbReference>
<dbReference type="PANTHER" id="PTHR43432:SF3">
    <property type="entry name" value="SLR0285 PROTEIN"/>
    <property type="match status" value="1"/>
</dbReference>
<dbReference type="CDD" id="cd01335">
    <property type="entry name" value="Radical_SAM"/>
    <property type="match status" value="1"/>
</dbReference>
<dbReference type="GO" id="GO:0046872">
    <property type="term" value="F:metal ion binding"/>
    <property type="evidence" value="ECO:0007669"/>
    <property type="project" value="UniProtKB-KW"/>
</dbReference>
<dbReference type="InterPro" id="IPR006638">
    <property type="entry name" value="Elp3/MiaA/NifB-like_rSAM"/>
</dbReference>
<evidence type="ECO:0000259" key="5">
    <source>
        <dbReference type="PROSITE" id="PS51918"/>
    </source>
</evidence>
<dbReference type="Pfam" id="PF04055">
    <property type="entry name" value="Radical_SAM"/>
    <property type="match status" value="1"/>
</dbReference>
<organism evidence="6 7">
    <name type="scientific">Euzebya pacifica</name>
    <dbReference type="NCBI Taxonomy" id="1608957"/>
    <lineage>
        <taxon>Bacteria</taxon>
        <taxon>Bacillati</taxon>
        <taxon>Actinomycetota</taxon>
        <taxon>Nitriliruptoria</taxon>
        <taxon>Euzebyales</taxon>
    </lineage>
</organism>
<dbReference type="SMART" id="SM00729">
    <property type="entry name" value="Elp3"/>
    <property type="match status" value="1"/>
</dbReference>